<evidence type="ECO:0000313" key="3">
    <source>
        <dbReference type="Proteomes" id="UP000193380"/>
    </source>
</evidence>
<evidence type="ECO:0000259" key="1">
    <source>
        <dbReference type="Pfam" id="PF04589"/>
    </source>
</evidence>
<dbReference type="InterPro" id="IPR007668">
    <property type="entry name" value="RFX1_trans_act"/>
</dbReference>
<dbReference type="Proteomes" id="UP000193380">
    <property type="component" value="Unassembled WGS sequence"/>
</dbReference>
<evidence type="ECO:0000313" key="2">
    <source>
        <dbReference type="EMBL" id="CDQ60323.1"/>
    </source>
</evidence>
<proteinExistence type="predicted"/>
<accession>A0A060VZ77</accession>
<reference evidence="2" key="1">
    <citation type="journal article" date="2014" name="Nat. Commun.">
        <title>The rainbow trout genome provides novel insights into evolution after whole-genome duplication in vertebrates.</title>
        <authorList>
            <person name="Berthelot C."/>
            <person name="Brunet F."/>
            <person name="Chalopin D."/>
            <person name="Juanchich A."/>
            <person name="Bernard M."/>
            <person name="Noel B."/>
            <person name="Bento P."/>
            <person name="Da Silva C."/>
            <person name="Labadie K."/>
            <person name="Alberti A."/>
            <person name="Aury J.M."/>
            <person name="Louis A."/>
            <person name="Dehais P."/>
            <person name="Bardou P."/>
            <person name="Montfort J."/>
            <person name="Klopp C."/>
            <person name="Cabau C."/>
            <person name="Gaspin C."/>
            <person name="Thorgaard G.H."/>
            <person name="Boussaha M."/>
            <person name="Quillet E."/>
            <person name="Guyomard R."/>
            <person name="Galiana D."/>
            <person name="Bobe J."/>
            <person name="Volff J.N."/>
            <person name="Genet C."/>
            <person name="Wincker P."/>
            <person name="Jaillon O."/>
            <person name="Roest Crollius H."/>
            <person name="Guiguen Y."/>
        </authorList>
    </citation>
    <scope>NUCLEOTIDE SEQUENCE [LARGE SCALE GENOMIC DNA]</scope>
</reference>
<dbReference type="Pfam" id="PF04589">
    <property type="entry name" value="RFX1_trans_act"/>
    <property type="match status" value="1"/>
</dbReference>
<dbReference type="PaxDb" id="8022-A0A060VZ77"/>
<sequence length="91" mass="9706">MQTPEAGADSASTVPLQTAVPVQPAGSAQQVTSQVPVQQQVNGCVCVCVCVFHLHVFDLCVTQTVQQVQHVYPAQVQYVEENSGVYTNGTM</sequence>
<dbReference type="STRING" id="8022.A0A060VZ77"/>
<feature type="domain" description="RFX1 transcription activation region" evidence="1">
    <location>
        <begin position="10"/>
        <end position="90"/>
    </location>
</feature>
<gene>
    <name evidence="2" type="ORF">GSONMT00081585001</name>
</gene>
<protein>
    <recommendedName>
        <fullName evidence="1">RFX1 transcription activation region domain-containing protein</fullName>
    </recommendedName>
</protein>
<dbReference type="GO" id="GO:0006355">
    <property type="term" value="P:regulation of DNA-templated transcription"/>
    <property type="evidence" value="ECO:0007669"/>
    <property type="project" value="InterPro"/>
</dbReference>
<name>A0A060VZ77_ONCMY</name>
<organism evidence="2 3">
    <name type="scientific">Oncorhynchus mykiss</name>
    <name type="common">Rainbow trout</name>
    <name type="synonym">Salmo gairdneri</name>
    <dbReference type="NCBI Taxonomy" id="8022"/>
    <lineage>
        <taxon>Eukaryota</taxon>
        <taxon>Metazoa</taxon>
        <taxon>Chordata</taxon>
        <taxon>Craniata</taxon>
        <taxon>Vertebrata</taxon>
        <taxon>Euteleostomi</taxon>
        <taxon>Actinopterygii</taxon>
        <taxon>Neopterygii</taxon>
        <taxon>Teleostei</taxon>
        <taxon>Protacanthopterygii</taxon>
        <taxon>Salmoniformes</taxon>
        <taxon>Salmonidae</taxon>
        <taxon>Salmoninae</taxon>
        <taxon>Oncorhynchus</taxon>
    </lineage>
</organism>
<reference evidence="2" key="2">
    <citation type="submission" date="2014-03" db="EMBL/GenBank/DDBJ databases">
        <authorList>
            <person name="Genoscope - CEA"/>
        </authorList>
    </citation>
    <scope>NUCLEOTIDE SEQUENCE</scope>
</reference>
<dbReference type="GO" id="GO:0003677">
    <property type="term" value="F:DNA binding"/>
    <property type="evidence" value="ECO:0007669"/>
    <property type="project" value="InterPro"/>
</dbReference>
<dbReference type="AlphaFoldDB" id="A0A060VZ77"/>
<dbReference type="GO" id="GO:0005634">
    <property type="term" value="C:nucleus"/>
    <property type="evidence" value="ECO:0007669"/>
    <property type="project" value="InterPro"/>
</dbReference>
<dbReference type="EMBL" id="FR904345">
    <property type="protein sequence ID" value="CDQ60323.1"/>
    <property type="molecule type" value="Genomic_DNA"/>
</dbReference>